<evidence type="ECO:0000313" key="2">
    <source>
        <dbReference type="EMBL" id="KAJ5220343.1"/>
    </source>
</evidence>
<organism evidence="2 3">
    <name type="scientific">Penicillium chermesinum</name>
    <dbReference type="NCBI Taxonomy" id="63820"/>
    <lineage>
        <taxon>Eukaryota</taxon>
        <taxon>Fungi</taxon>
        <taxon>Dikarya</taxon>
        <taxon>Ascomycota</taxon>
        <taxon>Pezizomycotina</taxon>
        <taxon>Eurotiomycetes</taxon>
        <taxon>Eurotiomycetidae</taxon>
        <taxon>Eurotiales</taxon>
        <taxon>Aspergillaceae</taxon>
        <taxon>Penicillium</taxon>
    </lineage>
</organism>
<evidence type="ECO:0000313" key="3">
    <source>
        <dbReference type="Proteomes" id="UP001150941"/>
    </source>
</evidence>
<feature type="region of interest" description="Disordered" evidence="1">
    <location>
        <begin position="1"/>
        <end position="94"/>
    </location>
</feature>
<sequence>MTDTSSKIFIEPLDLDIDPGPIGQSADLNDLSETSSSSSGDHSNGSEPSTPATEQESIASSLPPDMEEERLFRPYAIEEPEDPEDPPPVGPLLLPCLPDNFERWQRDLVDDMDDMGNVCTRSGLDILYVGHARGQKRKPGSASNVIHPCSSFPHVKQSRSGDQLLSASQFGLSPKRRRRRSRLQGDTIQPSLYDFRETLEESSGSEMRSSDESAESSPESALTDDMDID</sequence>
<dbReference type="GeneID" id="83206146"/>
<dbReference type="Proteomes" id="UP001150941">
    <property type="component" value="Unassembled WGS sequence"/>
</dbReference>
<dbReference type="EMBL" id="JAPQKS010000007">
    <property type="protein sequence ID" value="KAJ5220343.1"/>
    <property type="molecule type" value="Genomic_DNA"/>
</dbReference>
<feature type="compositionally biased region" description="Polar residues" evidence="1">
    <location>
        <begin position="50"/>
        <end position="60"/>
    </location>
</feature>
<keyword evidence="3" id="KW-1185">Reference proteome</keyword>
<name>A0A9W9NKH4_9EURO</name>
<feature type="compositionally biased region" description="Low complexity" evidence="1">
    <location>
        <begin position="28"/>
        <end position="49"/>
    </location>
</feature>
<dbReference type="OrthoDB" id="4186058at2759"/>
<protein>
    <submittedName>
        <fullName evidence="2">Uncharacterized protein</fullName>
    </submittedName>
</protein>
<reference evidence="2" key="1">
    <citation type="submission" date="2022-11" db="EMBL/GenBank/DDBJ databases">
        <authorList>
            <person name="Petersen C."/>
        </authorList>
    </citation>
    <scope>NUCLEOTIDE SEQUENCE</scope>
    <source>
        <strain evidence="2">IBT 19713</strain>
    </source>
</reference>
<comment type="caution">
    <text evidence="2">The sequence shown here is derived from an EMBL/GenBank/DDBJ whole genome shotgun (WGS) entry which is preliminary data.</text>
</comment>
<dbReference type="RefSeq" id="XP_058327173.1">
    <property type="nucleotide sequence ID" value="XM_058478843.1"/>
</dbReference>
<gene>
    <name evidence="2" type="ORF">N7468_009547</name>
</gene>
<reference evidence="2" key="2">
    <citation type="journal article" date="2023" name="IMA Fungus">
        <title>Comparative genomic study of the Penicillium genus elucidates a diverse pangenome and 15 lateral gene transfer events.</title>
        <authorList>
            <person name="Petersen C."/>
            <person name="Sorensen T."/>
            <person name="Nielsen M.R."/>
            <person name="Sondergaard T.E."/>
            <person name="Sorensen J.L."/>
            <person name="Fitzpatrick D.A."/>
            <person name="Frisvad J.C."/>
            <person name="Nielsen K.L."/>
        </authorList>
    </citation>
    <scope>NUCLEOTIDE SEQUENCE</scope>
    <source>
        <strain evidence="2">IBT 19713</strain>
    </source>
</reference>
<proteinExistence type="predicted"/>
<dbReference type="AlphaFoldDB" id="A0A9W9NKH4"/>
<evidence type="ECO:0000256" key="1">
    <source>
        <dbReference type="SAM" id="MobiDB-lite"/>
    </source>
</evidence>
<feature type="region of interest" description="Disordered" evidence="1">
    <location>
        <begin position="133"/>
        <end position="229"/>
    </location>
</feature>
<accession>A0A9W9NKH4</accession>
<feature type="compositionally biased region" description="Polar residues" evidence="1">
    <location>
        <begin position="158"/>
        <end position="171"/>
    </location>
</feature>